<dbReference type="KEGG" id="tet:TTHERM_01044560"/>
<dbReference type="RefSeq" id="XP_001030629.2">
    <property type="nucleotide sequence ID" value="XM_001030629.3"/>
</dbReference>
<dbReference type="InParanoid" id="Q22CG3"/>
<organism evidence="1 2">
    <name type="scientific">Tetrahymena thermophila (strain SB210)</name>
    <dbReference type="NCBI Taxonomy" id="312017"/>
    <lineage>
        <taxon>Eukaryota</taxon>
        <taxon>Sar</taxon>
        <taxon>Alveolata</taxon>
        <taxon>Ciliophora</taxon>
        <taxon>Intramacronucleata</taxon>
        <taxon>Oligohymenophorea</taxon>
        <taxon>Hymenostomatida</taxon>
        <taxon>Tetrahymenina</taxon>
        <taxon>Tetrahymenidae</taxon>
        <taxon>Tetrahymena</taxon>
    </lineage>
</organism>
<dbReference type="AlphaFoldDB" id="Q22CG3"/>
<dbReference type="HOGENOM" id="CLU_954677_0_0_1"/>
<dbReference type="GeneID" id="7842165"/>
<dbReference type="Proteomes" id="UP000009168">
    <property type="component" value="Unassembled WGS sequence"/>
</dbReference>
<name>Q22CG3_TETTS</name>
<protein>
    <submittedName>
        <fullName evidence="1">Uroporphyrinogen-III synthase family protein, putative</fullName>
    </submittedName>
</protein>
<accession>Q22CG3</accession>
<reference evidence="2" key="1">
    <citation type="journal article" date="2006" name="PLoS Biol.">
        <title>Macronuclear genome sequence of the ciliate Tetrahymena thermophila, a model eukaryote.</title>
        <authorList>
            <person name="Eisen J.A."/>
            <person name="Coyne R.S."/>
            <person name="Wu M."/>
            <person name="Wu D."/>
            <person name="Thiagarajan M."/>
            <person name="Wortman J.R."/>
            <person name="Badger J.H."/>
            <person name="Ren Q."/>
            <person name="Amedeo P."/>
            <person name="Jones K.M."/>
            <person name="Tallon L.J."/>
            <person name="Delcher A.L."/>
            <person name="Salzberg S.L."/>
            <person name="Silva J.C."/>
            <person name="Haas B.J."/>
            <person name="Majoros W.H."/>
            <person name="Farzad M."/>
            <person name="Carlton J.M."/>
            <person name="Smith R.K. Jr."/>
            <person name="Garg J."/>
            <person name="Pearlman R.E."/>
            <person name="Karrer K.M."/>
            <person name="Sun L."/>
            <person name="Manning G."/>
            <person name="Elde N.C."/>
            <person name="Turkewitz A.P."/>
            <person name="Asai D.J."/>
            <person name="Wilkes D.E."/>
            <person name="Wang Y."/>
            <person name="Cai H."/>
            <person name="Collins K."/>
            <person name="Stewart B.A."/>
            <person name="Lee S.R."/>
            <person name="Wilamowska K."/>
            <person name="Weinberg Z."/>
            <person name="Ruzzo W.L."/>
            <person name="Wloga D."/>
            <person name="Gaertig J."/>
            <person name="Frankel J."/>
            <person name="Tsao C.-C."/>
            <person name="Gorovsky M.A."/>
            <person name="Keeling P.J."/>
            <person name="Waller R.F."/>
            <person name="Patron N.J."/>
            <person name="Cherry J.M."/>
            <person name="Stover N.A."/>
            <person name="Krieger C.J."/>
            <person name="del Toro C."/>
            <person name="Ryder H.F."/>
            <person name="Williamson S.C."/>
            <person name="Barbeau R.A."/>
            <person name="Hamilton E.P."/>
            <person name="Orias E."/>
        </authorList>
    </citation>
    <scope>NUCLEOTIDE SEQUENCE [LARGE SCALE GENOMIC DNA]</scope>
    <source>
        <strain evidence="2">SB210</strain>
    </source>
</reference>
<evidence type="ECO:0000313" key="2">
    <source>
        <dbReference type="Proteomes" id="UP000009168"/>
    </source>
</evidence>
<dbReference type="EMBL" id="GG662530">
    <property type="protein sequence ID" value="EAR82966.2"/>
    <property type="molecule type" value="Genomic_DNA"/>
</dbReference>
<proteinExistence type="predicted"/>
<evidence type="ECO:0000313" key="1">
    <source>
        <dbReference type="EMBL" id="EAR82966.2"/>
    </source>
</evidence>
<gene>
    <name evidence="1" type="ORF">TTHERM_01044560</name>
</gene>
<keyword evidence="2" id="KW-1185">Reference proteome</keyword>
<sequence length="99" mass="11790">MENQELKNILLLKSEELDDQQLKQINEIGFNPVILQLLNFEYNEYQQNVEQAISHLAQYDGRYALASLKIKNIFYKIRYSFQQCQFCQSISFSFEAQKN</sequence>